<dbReference type="InterPro" id="IPR010846">
    <property type="entry name" value="AmiA-like"/>
</dbReference>
<dbReference type="SUPFAM" id="SSF54001">
    <property type="entry name" value="Cysteine proteinases"/>
    <property type="match status" value="1"/>
</dbReference>
<dbReference type="OrthoDB" id="188690at2"/>
<dbReference type="Gene3D" id="2.30.260.10">
    <property type="entry name" value="putative xylanase like domain"/>
    <property type="match status" value="1"/>
</dbReference>
<dbReference type="RefSeq" id="WP_078814950.1">
    <property type="nucleotide sequence ID" value="NZ_FUYE01000014.1"/>
</dbReference>
<name>A0A1T4YN41_9BACT</name>
<accession>A0A1T4YN41</accession>
<evidence type="ECO:0000313" key="1">
    <source>
        <dbReference type="EMBL" id="SKB03176.1"/>
    </source>
</evidence>
<dbReference type="STRING" id="48467.SAMN02745166_03791"/>
<gene>
    <name evidence="1" type="ORF">SAMN02745166_03791</name>
</gene>
<organism evidence="1 2">
    <name type="scientific">Prosthecobacter debontii</name>
    <dbReference type="NCBI Taxonomy" id="48467"/>
    <lineage>
        <taxon>Bacteria</taxon>
        <taxon>Pseudomonadati</taxon>
        <taxon>Verrucomicrobiota</taxon>
        <taxon>Verrucomicrobiia</taxon>
        <taxon>Verrucomicrobiales</taxon>
        <taxon>Verrucomicrobiaceae</taxon>
        <taxon>Prosthecobacter</taxon>
    </lineage>
</organism>
<sequence length="294" mass="33617">MNRRTLLQLLAASVLPRVVRAGEHLPQNLTFVGQKKFERIVAQALKENWRALPIGERITRAALAMEGIPYVGYTLEIHDRIESPSVNFAGLDCWTFFEIALGIARMLKEKKGPYTPSDLLRQIEITRYRHGICNGGYLDRIHYLDEWFRDNQKRGHIQNITESLAQTVPLTDRRIDEMTVLWKSYRYLKANPDLRPGMARIEAELQTHPFRYIPKEAVRAIEPKLRSGDIIGIVTHKPHVYCSHVGLAVRTADGQCHFMHASYTHKKVLVDQTLSGYLADFKSHAGIVVARPVD</sequence>
<dbReference type="Gene3D" id="1.10.3670.10">
    <property type="entry name" value="Putative xylanase like domain"/>
    <property type="match status" value="1"/>
</dbReference>
<evidence type="ECO:0008006" key="3">
    <source>
        <dbReference type="Google" id="ProtNLM"/>
    </source>
</evidence>
<keyword evidence="2" id="KW-1185">Reference proteome</keyword>
<dbReference type="Pfam" id="PF07313">
    <property type="entry name" value="AmiA-like"/>
    <property type="match status" value="1"/>
</dbReference>
<proteinExistence type="predicted"/>
<evidence type="ECO:0000313" key="2">
    <source>
        <dbReference type="Proteomes" id="UP000190774"/>
    </source>
</evidence>
<dbReference type="AlphaFoldDB" id="A0A1T4YN41"/>
<dbReference type="Proteomes" id="UP000190774">
    <property type="component" value="Unassembled WGS sequence"/>
</dbReference>
<dbReference type="EMBL" id="FUYE01000014">
    <property type="protein sequence ID" value="SKB03176.1"/>
    <property type="molecule type" value="Genomic_DNA"/>
</dbReference>
<reference evidence="2" key="1">
    <citation type="submission" date="2017-02" db="EMBL/GenBank/DDBJ databases">
        <authorList>
            <person name="Varghese N."/>
            <person name="Submissions S."/>
        </authorList>
    </citation>
    <scope>NUCLEOTIDE SEQUENCE [LARGE SCALE GENOMIC DNA]</scope>
    <source>
        <strain evidence="2">ATCC 700200</strain>
    </source>
</reference>
<protein>
    <recommendedName>
        <fullName evidence="3">DUF1460 domain-containing protein</fullName>
    </recommendedName>
</protein>
<dbReference type="InterPro" id="IPR038765">
    <property type="entry name" value="Papain-like_cys_pep_sf"/>
</dbReference>